<gene>
    <name evidence="2" type="ORF">Tci_054575</name>
</gene>
<dbReference type="AlphaFoldDB" id="A0A6L2NAU1"/>
<feature type="region of interest" description="Disordered" evidence="1">
    <location>
        <begin position="199"/>
        <end position="276"/>
    </location>
</feature>
<feature type="compositionally biased region" description="Pro residues" evidence="1">
    <location>
        <begin position="223"/>
        <end position="234"/>
    </location>
</feature>
<accession>A0A6L2NAU1</accession>
<evidence type="ECO:0000313" key="2">
    <source>
        <dbReference type="EMBL" id="GEU82597.1"/>
    </source>
</evidence>
<evidence type="ECO:0000256" key="1">
    <source>
        <dbReference type="SAM" id="MobiDB-lite"/>
    </source>
</evidence>
<reference evidence="2" key="1">
    <citation type="journal article" date="2019" name="Sci. Rep.">
        <title>Draft genome of Tanacetum cinerariifolium, the natural source of mosquito coil.</title>
        <authorList>
            <person name="Yamashiro T."/>
            <person name="Shiraishi A."/>
            <person name="Satake H."/>
            <person name="Nakayama K."/>
        </authorList>
    </citation>
    <scope>NUCLEOTIDE SEQUENCE</scope>
</reference>
<feature type="region of interest" description="Disordered" evidence="1">
    <location>
        <begin position="1"/>
        <end position="26"/>
    </location>
</feature>
<organism evidence="2">
    <name type="scientific">Tanacetum cinerariifolium</name>
    <name type="common">Dalmatian daisy</name>
    <name type="synonym">Chrysanthemum cinerariifolium</name>
    <dbReference type="NCBI Taxonomy" id="118510"/>
    <lineage>
        <taxon>Eukaryota</taxon>
        <taxon>Viridiplantae</taxon>
        <taxon>Streptophyta</taxon>
        <taxon>Embryophyta</taxon>
        <taxon>Tracheophyta</taxon>
        <taxon>Spermatophyta</taxon>
        <taxon>Magnoliopsida</taxon>
        <taxon>eudicotyledons</taxon>
        <taxon>Gunneridae</taxon>
        <taxon>Pentapetalae</taxon>
        <taxon>asterids</taxon>
        <taxon>campanulids</taxon>
        <taxon>Asterales</taxon>
        <taxon>Asteraceae</taxon>
        <taxon>Asteroideae</taxon>
        <taxon>Anthemideae</taxon>
        <taxon>Anthemidinae</taxon>
        <taxon>Tanacetum</taxon>
    </lineage>
</organism>
<proteinExistence type="predicted"/>
<sequence>MFKRFYNTPLGPSDHGMSPSREGVKGSRKVYEGGEDGVIDFGGEKVKEVSRHMVSLDLKWQRQLGLENEGANDNINSAYHSFGFAVLLGCFGARETKLYSVIVEWSVKFVIIKLTTIVTLKTFDFTLKLIFNAQPLRDTYTIELHRSVMSDASSAVTYTSVYADSDPWRYYEEDSTETGPPRVIVYGYDGLPIEPVALPSPDYVPGPEHPPSSDYVLGREHPPSPIEIPYVPEPEYPEYLAPSDDEAPLEDQPLPADALPIAASPDYVADSDPEED</sequence>
<comment type="caution">
    <text evidence="2">The sequence shown here is derived from an EMBL/GenBank/DDBJ whole genome shotgun (WGS) entry which is preliminary data.</text>
</comment>
<name>A0A6L2NAU1_TANCI</name>
<protein>
    <submittedName>
        <fullName evidence="2">Uncharacterized protein</fullName>
    </submittedName>
</protein>
<dbReference type="EMBL" id="BKCJ010008511">
    <property type="protein sequence ID" value="GEU82597.1"/>
    <property type="molecule type" value="Genomic_DNA"/>
</dbReference>